<evidence type="ECO:0000256" key="1">
    <source>
        <dbReference type="SAM" id="MobiDB-lite"/>
    </source>
</evidence>
<reference evidence="2" key="2">
    <citation type="submission" date="2011-02" db="EMBL/GenBank/DDBJ databases">
        <authorList>
            <person name="MacLean D."/>
        </authorList>
    </citation>
    <scope>NUCLEOTIDE SEQUENCE</scope>
</reference>
<dbReference type="HOGENOM" id="CLU_255405_0_0_1"/>
<reference evidence="2" key="1">
    <citation type="journal article" date="2011" name="PLoS Biol.">
        <title>Gene gain and loss during evolution of obligate parasitism in the white rust pathogen of Arabidopsis thaliana.</title>
        <authorList>
            <person name="Kemen E."/>
            <person name="Gardiner A."/>
            <person name="Schultz-Larsen T."/>
            <person name="Kemen A.C."/>
            <person name="Balmuth A.L."/>
            <person name="Robert-Seilaniantz A."/>
            <person name="Bailey K."/>
            <person name="Holub E."/>
            <person name="Studholme D.J."/>
            <person name="Maclean D."/>
            <person name="Jones J.D."/>
        </authorList>
    </citation>
    <scope>NUCLEOTIDE SEQUENCE</scope>
</reference>
<proteinExistence type="predicted"/>
<accession>F0W1Z0</accession>
<feature type="compositionally biased region" description="Low complexity" evidence="1">
    <location>
        <begin position="110"/>
        <end position="125"/>
    </location>
</feature>
<feature type="region of interest" description="Disordered" evidence="1">
    <location>
        <begin position="661"/>
        <end position="687"/>
    </location>
</feature>
<sequence>MNRPDTESLFKIKRILSIESSDVDTNNQPTSSREFDIGAVAVHTNVSKQYLAFSIGASSKHANSASTTSLEYPSCPLIVRSIEEDGKVRFWRFAFTKCFRNSIDRSMPLSKSPTRRSSFPTTSISASVTSQSEMPSIEKSKNAECLVALDFSPEGDWLAALSLIRNALYLIPIQSLIKKTRTHQLEKSLYASMHMDDSPNIRNTRNFAVDKGIMNLSPTVMSVQMSSYLRAKNEAGGCNGAKYRSKIANDDLLMSLLTISPDIGTLSCCRWWRSLNGKNYCLIGGTNNLISIVNIEENREECRCDLEPRQKNISTWIELIELLHESVNKRPQCSMLVKMRAVATHSLSDTCTAKENFVRYRNEFAAAPAYYYRVLLERQVFEPRTCDISGPSSALRIKTFQESYHEKLFSPQRMHNGRFRDVFSKQPLKDPATTLTCLYAINGKQYSEAWIAAYSASERKAMLYLNTAEDPESIYTFPPLIEKGNVVTNVEMLYSSTDLMLLQGSLDMTDSQDDAKQDRKNISVWVSLPSRQVGMEETIPQEARIVHHLCLHNNEKINAVLQTTSISKRYPKCEKLRDVSQGNERIEAAGQTIYIIWTDHNVYECYTQWSRLALFKALREQTIMLSDGLCIGYALGVDMASLCEVVADTLCDDDHLNDSTESEIATEREVTSRNAISDGKSRTTTKNPYNQREWIRELYTASRVQPYKAMKQLRGIGANLQAIAFGKQFSVHKTDNMTKWGDGVANLNGLQIEEQRRVAELLIDLLMEQNTKSILFSDNGLMDLCKQRTNHSEEKIEEEWLLNFLEQNIDYDFQAVIDISIHWQLVDLTLKAGLFRNELEYALDKLIQMGMTSSITTSTVENLLEKNPQVAKILTMPKYQIILRQLPNSVQLRIVLHDSDIVLEYRDWIVRNSLSFSVQQCVLILDNLSPPTAGLCPQHKPVDTLVDVENGECDKVTQEEKSEFYLTLLLRIVGEIEQPDHKYSQQILHQHIKTMKGSYRPSMILARCVDYQNWEAAAELFEAHGAWIDAVECRLRCHSTIAGNAKSDLTQIGPDDLLCLIQRLVQDSSSNSDIDEDMRESILSRILVKWLQFGFSICDLEVYILDEKNFRHLQPLLSSILYSEVYERVGNIRMGLESKRSSSNGQSTQRKWLAQCCEIPFSGRLLYRLSMTLVNSLRARAEHIPTKAKNLDEIVDVVRGSIRANDRRISAIEVPSHLSRVIGKSDPLETHVKVFSCGHLYPKRVFEEDILPEFEKQMNALPLPLFQTKMSLIEEWRRQSNRATWNKNKRQVSDCRSGMLMEAPCPLCCLNYFRMKIEEQDRQRFTMGDAMHTGTGRSDNAECSYYFIHTQENQHLSPNVDDPSNLAFEKKSKITEITNGLESK</sequence>
<protein>
    <submittedName>
        <fullName evidence="2">Uncharacterized protein AlNc14C8G1069</fullName>
    </submittedName>
</protein>
<gene>
    <name evidence="2" type="primary">AlNc14C8G1069</name>
    <name evidence="2" type="ORF">ALNC14_012120</name>
</gene>
<feature type="region of interest" description="Disordered" evidence="1">
    <location>
        <begin position="109"/>
        <end position="136"/>
    </location>
</feature>
<name>F0W1Z0_9STRA</name>
<dbReference type="EMBL" id="FR824053">
    <property type="protein sequence ID" value="CCA15069.1"/>
    <property type="molecule type" value="Genomic_DNA"/>
</dbReference>
<organism evidence="2">
    <name type="scientific">Albugo laibachii Nc14</name>
    <dbReference type="NCBI Taxonomy" id="890382"/>
    <lineage>
        <taxon>Eukaryota</taxon>
        <taxon>Sar</taxon>
        <taxon>Stramenopiles</taxon>
        <taxon>Oomycota</taxon>
        <taxon>Peronosporomycetes</taxon>
        <taxon>Albuginales</taxon>
        <taxon>Albuginaceae</taxon>
        <taxon>Albugo</taxon>
    </lineage>
</organism>
<evidence type="ECO:0000313" key="2">
    <source>
        <dbReference type="EMBL" id="CCA15069.1"/>
    </source>
</evidence>